<dbReference type="AlphaFoldDB" id="A0A8H5HKM9"/>
<evidence type="ECO:0000313" key="2">
    <source>
        <dbReference type="EMBL" id="KAF5385078.1"/>
    </source>
</evidence>
<dbReference type="EMBL" id="JAACJP010000004">
    <property type="protein sequence ID" value="KAF5385078.1"/>
    <property type="molecule type" value="Genomic_DNA"/>
</dbReference>
<proteinExistence type="predicted"/>
<comment type="caution">
    <text evidence="2">The sequence shown here is derived from an EMBL/GenBank/DDBJ whole genome shotgun (WGS) entry which is preliminary data.</text>
</comment>
<feature type="region of interest" description="Disordered" evidence="1">
    <location>
        <begin position="119"/>
        <end position="157"/>
    </location>
</feature>
<gene>
    <name evidence="2" type="ORF">D9615_000995</name>
</gene>
<feature type="region of interest" description="Disordered" evidence="1">
    <location>
        <begin position="36"/>
        <end position="82"/>
    </location>
</feature>
<feature type="compositionally biased region" description="Low complexity" evidence="1">
    <location>
        <begin position="40"/>
        <end position="62"/>
    </location>
</feature>
<accession>A0A8H5HKM9</accession>
<keyword evidence="3" id="KW-1185">Reference proteome</keyword>
<name>A0A8H5HKM9_9AGAR</name>
<protein>
    <submittedName>
        <fullName evidence="2">Uncharacterized protein</fullName>
    </submittedName>
</protein>
<evidence type="ECO:0000313" key="3">
    <source>
        <dbReference type="Proteomes" id="UP000565441"/>
    </source>
</evidence>
<dbReference type="Proteomes" id="UP000565441">
    <property type="component" value="Unassembled WGS sequence"/>
</dbReference>
<reference evidence="2 3" key="1">
    <citation type="journal article" date="2020" name="ISME J.">
        <title>Uncovering the hidden diversity of litter-decomposition mechanisms in mushroom-forming fungi.</title>
        <authorList>
            <person name="Floudas D."/>
            <person name="Bentzer J."/>
            <person name="Ahren D."/>
            <person name="Johansson T."/>
            <person name="Persson P."/>
            <person name="Tunlid A."/>
        </authorList>
    </citation>
    <scope>NUCLEOTIDE SEQUENCE [LARGE SCALE GENOMIC DNA]</scope>
    <source>
        <strain evidence="2 3">CBS 661.87</strain>
    </source>
</reference>
<sequence>MNIEPSAKKKPDVFNRFLGGLIHPIIKPDVPTLTGSRLDPSNLNTPNPSASNANTSAAGPSSHTRSHVNDAAHHTNTNSNSNPWEVFALRYACGRRSPPITMQIPPLNVIVPALSSSALPPRPSLRGRRPAWPPPPLLSSFALSPPLPLTSPPAGET</sequence>
<organism evidence="2 3">
    <name type="scientific">Tricholomella constricta</name>
    <dbReference type="NCBI Taxonomy" id="117010"/>
    <lineage>
        <taxon>Eukaryota</taxon>
        <taxon>Fungi</taxon>
        <taxon>Dikarya</taxon>
        <taxon>Basidiomycota</taxon>
        <taxon>Agaricomycotina</taxon>
        <taxon>Agaricomycetes</taxon>
        <taxon>Agaricomycetidae</taxon>
        <taxon>Agaricales</taxon>
        <taxon>Tricholomatineae</taxon>
        <taxon>Lyophyllaceae</taxon>
        <taxon>Tricholomella</taxon>
    </lineage>
</organism>
<evidence type="ECO:0000256" key="1">
    <source>
        <dbReference type="SAM" id="MobiDB-lite"/>
    </source>
</evidence>